<name>A0ABX0V5A9_9HYPH</name>
<evidence type="ECO:0000313" key="3">
    <source>
        <dbReference type="Proteomes" id="UP001429580"/>
    </source>
</evidence>
<reference evidence="2 3" key="1">
    <citation type="submission" date="2020-03" db="EMBL/GenBank/DDBJ databases">
        <title>Genomic Encyclopedia of Type Strains, Phase IV (KMG-IV): sequencing the most valuable type-strain genomes for metagenomic binning, comparative biology and taxonomic classification.</title>
        <authorList>
            <person name="Goeker M."/>
        </authorList>
    </citation>
    <scope>NUCLEOTIDE SEQUENCE [LARGE SCALE GENOMIC DNA]</scope>
    <source>
        <strain evidence="2 3">DSM 103870</strain>
    </source>
</reference>
<dbReference type="InterPro" id="IPR018968">
    <property type="entry name" value="Phasin"/>
</dbReference>
<evidence type="ECO:0000313" key="2">
    <source>
        <dbReference type="EMBL" id="NIJ60323.1"/>
    </source>
</evidence>
<dbReference type="Proteomes" id="UP001429580">
    <property type="component" value="Unassembled WGS sequence"/>
</dbReference>
<feature type="domain" description="Phasin" evidence="1">
    <location>
        <begin position="42"/>
        <end position="102"/>
    </location>
</feature>
<dbReference type="EMBL" id="JAASQI010000023">
    <property type="protein sequence ID" value="NIJ60323.1"/>
    <property type="molecule type" value="Genomic_DNA"/>
</dbReference>
<gene>
    <name evidence="2" type="ORF">FHS82_004194</name>
</gene>
<proteinExistence type="predicted"/>
<sequence length="107" mass="12042">MSNVQNDSQNQSVNADGGYFYFPDLSWLKDLGQSPAKVYVGLYRNALRATARQLQAQADYLRELSEAEGTQDVFARQSEFAQKAVANWIDEGQRLFALSRESSVTSR</sequence>
<comment type="caution">
    <text evidence="2">The sequence shown here is derived from an EMBL/GenBank/DDBJ whole genome shotgun (WGS) entry which is preliminary data.</text>
</comment>
<dbReference type="Pfam" id="PF09361">
    <property type="entry name" value="Phasin_2"/>
    <property type="match status" value="1"/>
</dbReference>
<protein>
    <recommendedName>
        <fullName evidence="1">Phasin domain-containing protein</fullName>
    </recommendedName>
</protein>
<accession>A0ABX0V5A9</accession>
<organism evidence="2 3">
    <name type="scientific">Pseudochelatococcus lubricantis</name>
    <dbReference type="NCBI Taxonomy" id="1538102"/>
    <lineage>
        <taxon>Bacteria</taxon>
        <taxon>Pseudomonadati</taxon>
        <taxon>Pseudomonadota</taxon>
        <taxon>Alphaproteobacteria</taxon>
        <taxon>Hyphomicrobiales</taxon>
        <taxon>Chelatococcaceae</taxon>
        <taxon>Pseudochelatococcus</taxon>
    </lineage>
</organism>
<dbReference type="RefSeq" id="WP_166956693.1">
    <property type="nucleotide sequence ID" value="NZ_JAASQI010000023.1"/>
</dbReference>
<keyword evidence="3" id="KW-1185">Reference proteome</keyword>
<evidence type="ECO:0000259" key="1">
    <source>
        <dbReference type="Pfam" id="PF09361"/>
    </source>
</evidence>